<dbReference type="Proteomes" id="UP001055286">
    <property type="component" value="Unassembled WGS sequence"/>
</dbReference>
<reference evidence="1" key="1">
    <citation type="journal article" date="2016" name="Front. Microbiol.">
        <title>Genome Sequence of the Piezophilic, Mesophilic Sulfate-Reducing Bacterium Desulfovibrio indicus J2T.</title>
        <authorList>
            <person name="Cao J."/>
            <person name="Maignien L."/>
            <person name="Shao Z."/>
            <person name="Alain K."/>
            <person name="Jebbar M."/>
        </authorList>
    </citation>
    <scope>NUCLEOTIDE SEQUENCE</scope>
    <source>
        <strain evidence="1">JCM 32048</strain>
    </source>
</reference>
<keyword evidence="2" id="KW-1185">Reference proteome</keyword>
<evidence type="ECO:0000313" key="1">
    <source>
        <dbReference type="EMBL" id="GJD64577.1"/>
    </source>
</evidence>
<organism evidence="1 2">
    <name type="scientific">Methylobacterium frigidaeris</name>
    <dbReference type="NCBI Taxonomy" id="2038277"/>
    <lineage>
        <taxon>Bacteria</taxon>
        <taxon>Pseudomonadati</taxon>
        <taxon>Pseudomonadota</taxon>
        <taxon>Alphaproteobacteria</taxon>
        <taxon>Hyphomicrobiales</taxon>
        <taxon>Methylobacteriaceae</taxon>
        <taxon>Methylobacterium</taxon>
    </lineage>
</organism>
<proteinExistence type="predicted"/>
<accession>A0AA37HEY8</accession>
<reference evidence="1" key="2">
    <citation type="submission" date="2021-08" db="EMBL/GenBank/DDBJ databases">
        <authorList>
            <person name="Tani A."/>
            <person name="Ola A."/>
            <person name="Ogura Y."/>
            <person name="Katsura K."/>
            <person name="Hayashi T."/>
        </authorList>
    </citation>
    <scope>NUCLEOTIDE SEQUENCE</scope>
    <source>
        <strain evidence="1">JCM 32048</strain>
    </source>
</reference>
<name>A0AA37HEY8_9HYPH</name>
<dbReference type="EMBL" id="BPQJ01000026">
    <property type="protein sequence ID" value="GJD64577.1"/>
    <property type="molecule type" value="Genomic_DNA"/>
</dbReference>
<gene>
    <name evidence="1" type="ORF">MPEAHAMD_4760</name>
</gene>
<sequence>MAAALWPDQIDESARSNLRRAIWQAPGWIMAEGGEVLLDAQVDLAAVRAIAGRALAGDAMTFTEIEALSTDLLRVQASRRPAAPWSASAVTPWRRRPATRRWRPSL</sequence>
<evidence type="ECO:0000313" key="2">
    <source>
        <dbReference type="Proteomes" id="UP001055286"/>
    </source>
</evidence>
<dbReference type="AlphaFoldDB" id="A0AA37HEY8"/>
<comment type="caution">
    <text evidence="1">The sequence shown here is derived from an EMBL/GenBank/DDBJ whole genome shotgun (WGS) entry which is preliminary data.</text>
</comment>
<protein>
    <submittedName>
        <fullName evidence="1">Uncharacterized protein</fullName>
    </submittedName>
</protein>